<dbReference type="RefSeq" id="WP_109748553.1">
    <property type="nucleotide sequence ID" value="NZ_JANKBI010000020.1"/>
</dbReference>
<evidence type="ECO:0000256" key="1">
    <source>
        <dbReference type="SAM" id="SignalP"/>
    </source>
</evidence>
<dbReference type="EMBL" id="QGGY01000019">
    <property type="protein sequence ID" value="PWJ72359.1"/>
    <property type="molecule type" value="Genomic_DNA"/>
</dbReference>
<comment type="caution">
    <text evidence="2">The sequence shown here is derived from an EMBL/GenBank/DDBJ whole genome shotgun (WGS) entry which is preliminary data.</text>
</comment>
<accession>A0AB73SYA0</accession>
<sequence length="522" mass="57373">MAKTKTIHWSVKTLMASAAFTIFMAPSVSFAADVQTPALTIKSDLYGEAFTDGNSTLKAENGIDVTYDSNTSAVLTLKLPDGSAVDDRNIDVTDARVRVSEGDGYNADFLTLKADTLEGSWTDGQLTYTLESGDLEWNNGSYPVDNGGIEWSAIGGDGNGHYNLTFTVSGIKYNGETIEDQSFPVHIYIYGREFSSRKSPDGQIKTIEEQGNGAAGYDDLVLPEAGFSPLEAQPDTDNSAVWTWIGDGEKPILCDYLTDNFYISWPEGTDASALANSDITITLHSKYGDTLVLNPGEDYSIQTGTMETQISVPYVYWPFTPVYTTMEICVDTQNVTGPEGGTILTKTYDIASVYTHMVQSGGGMDRDLTVVCYQFFGLKNLTSWEQVVSPASYYFAYKSSDAGAKDPWEYYYAEDENGTPYITENQEEAKTSDACGADEKNLQLLGNVVFTTTHDTDPLEVEIDGKAYTFTKVYSGGKTILPDKTLEPSDGYVLTPSQNWDTHQRWAWLFINGQGWLDETVE</sequence>
<keyword evidence="1" id="KW-0732">Signal</keyword>
<name>A0AB73SYA0_9FIRM</name>
<organism evidence="2 3">
    <name type="scientific">Murimonas intestini</name>
    <dbReference type="NCBI Taxonomy" id="1337051"/>
    <lineage>
        <taxon>Bacteria</taxon>
        <taxon>Bacillati</taxon>
        <taxon>Bacillota</taxon>
        <taxon>Clostridia</taxon>
        <taxon>Lachnospirales</taxon>
        <taxon>Lachnospiraceae</taxon>
        <taxon>Murimonas</taxon>
    </lineage>
</organism>
<dbReference type="AlphaFoldDB" id="A0AB73SYA0"/>
<feature type="chain" id="PRO_5044505668" evidence="1">
    <location>
        <begin position="32"/>
        <end position="522"/>
    </location>
</feature>
<evidence type="ECO:0000313" key="3">
    <source>
        <dbReference type="Proteomes" id="UP000245412"/>
    </source>
</evidence>
<dbReference type="Proteomes" id="UP000245412">
    <property type="component" value="Unassembled WGS sequence"/>
</dbReference>
<evidence type="ECO:0000313" key="2">
    <source>
        <dbReference type="EMBL" id="PWJ72359.1"/>
    </source>
</evidence>
<feature type="signal peptide" evidence="1">
    <location>
        <begin position="1"/>
        <end position="31"/>
    </location>
</feature>
<gene>
    <name evidence="2" type="ORF">C7383_11963</name>
</gene>
<keyword evidence="3" id="KW-1185">Reference proteome</keyword>
<protein>
    <submittedName>
        <fullName evidence="2">Uncharacterized protein</fullName>
    </submittedName>
</protein>
<reference evidence="2 3" key="1">
    <citation type="submission" date="2018-05" db="EMBL/GenBank/DDBJ databases">
        <authorList>
            <person name="Goeker M."/>
            <person name="Huntemann M."/>
            <person name="Clum A."/>
            <person name="Pillay M."/>
            <person name="Palaniappan K."/>
            <person name="Varghese N."/>
            <person name="Mikhailova N."/>
            <person name="Stamatis D."/>
            <person name="Reddy T."/>
            <person name="Daum C."/>
            <person name="Shapiro N."/>
            <person name="Ivanova N."/>
            <person name="Kyrpides N."/>
            <person name="Woyke T."/>
        </authorList>
    </citation>
    <scope>NUCLEOTIDE SEQUENCE [LARGE SCALE GENOMIC DNA]</scope>
    <source>
        <strain evidence="2 3">DSM 26524</strain>
    </source>
</reference>
<proteinExistence type="predicted"/>